<evidence type="ECO:0000256" key="1">
    <source>
        <dbReference type="ARBA" id="ARBA00004141"/>
    </source>
</evidence>
<proteinExistence type="inferred from homology"/>
<keyword evidence="6 7" id="KW-0472">Membrane</keyword>
<organism evidence="9 10">
    <name type="scientific">Acidilobus saccharovorans (strain DSM 16705 / JCM 18335 / VKM B-2471 / 345-15)</name>
    <dbReference type="NCBI Taxonomy" id="666510"/>
    <lineage>
        <taxon>Archaea</taxon>
        <taxon>Thermoproteota</taxon>
        <taxon>Thermoprotei</taxon>
        <taxon>Acidilobales</taxon>
        <taxon>Acidilobaceae</taxon>
        <taxon>Acidilobus</taxon>
    </lineage>
</organism>
<dbReference type="KEGG" id="asc:ASAC_0370"/>
<dbReference type="InParanoid" id="D9Q0D9"/>
<dbReference type="GO" id="GO:0005886">
    <property type="term" value="C:plasma membrane"/>
    <property type="evidence" value="ECO:0007669"/>
    <property type="project" value="UniProtKB-SubCell"/>
</dbReference>
<evidence type="ECO:0000256" key="6">
    <source>
        <dbReference type="ARBA" id="ARBA00023136"/>
    </source>
</evidence>
<feature type="transmembrane region" description="Helical" evidence="7">
    <location>
        <begin position="6"/>
        <end position="34"/>
    </location>
</feature>
<evidence type="ECO:0000259" key="8">
    <source>
        <dbReference type="PROSITE" id="PS50928"/>
    </source>
</evidence>
<feature type="domain" description="ABC transmembrane type-1" evidence="8">
    <location>
        <begin position="52"/>
        <end position="261"/>
    </location>
</feature>
<keyword evidence="10" id="KW-1185">Reference proteome</keyword>
<reference evidence="9 10" key="1">
    <citation type="journal article" date="2010" name="Appl. Environ. Microbiol.">
        <title>The genome sequence of the crenarchaeon Acidilobus saccharovorans supports a new order, Acidilobales, and suggests an important ecological role in terrestrial acidic hot springs.</title>
        <authorList>
            <person name="Mardanov A.V."/>
            <person name="Svetlitchnyi V.A."/>
            <person name="Beletsky A.V."/>
            <person name="Prokofeva M.I."/>
            <person name="Bonch-Osmolovskaya E.A."/>
            <person name="Ravin N.V."/>
            <person name="Skryabin K.G."/>
        </authorList>
    </citation>
    <scope>NUCLEOTIDE SEQUENCE [LARGE SCALE GENOMIC DNA]</scope>
    <source>
        <strain evidence="10">DSM 16705 / JCM 18335 / VKM B-2471 / 345-15</strain>
    </source>
</reference>
<dbReference type="Pfam" id="PF00528">
    <property type="entry name" value="BPD_transp_1"/>
    <property type="match status" value="1"/>
</dbReference>
<dbReference type="FunCoup" id="D9Q0D9">
    <property type="interactions" value="17"/>
</dbReference>
<protein>
    <submittedName>
        <fullName evidence="9">Sulfate ABC transporter, permease protein</fullName>
    </submittedName>
</protein>
<sequence length="276" mass="29486">MARLRLNLFIVLFVIIGGLLLLFFSYPIAVLLLVGSSGLEEALRVRSFELALLVTIITSTIAAVASVIFGVPLAYIMSRYNFRGKSLVESLIDLPIAIPHIIVGVMIVLAFSWYVGLGPIFHRLHINVVDTILGAAMAVTYVSATYSVRVVESAISMLDPELELTAMSLGASRARTFISVVLPKIKRSIAGGALTSWARAASEAGALFIVAYEVYLGKSLVYPAPVAIYEAYVGIGIIEAAKFSAAMLVVVLGIFVLARILLEARRGSRAGLGAQA</sequence>
<evidence type="ECO:0000256" key="2">
    <source>
        <dbReference type="ARBA" id="ARBA00022448"/>
    </source>
</evidence>
<dbReference type="Gene3D" id="1.10.3720.10">
    <property type="entry name" value="MetI-like"/>
    <property type="match status" value="1"/>
</dbReference>
<dbReference type="CDD" id="cd06261">
    <property type="entry name" value="TM_PBP2"/>
    <property type="match status" value="1"/>
</dbReference>
<dbReference type="GeneID" id="9498597"/>
<dbReference type="InterPro" id="IPR005667">
    <property type="entry name" value="Sulph_transpt2"/>
</dbReference>
<dbReference type="STRING" id="666510.ASAC_0370"/>
<accession>D9Q0D9</accession>
<dbReference type="eggNOG" id="arCOG00164">
    <property type="taxonomic scope" value="Archaea"/>
</dbReference>
<evidence type="ECO:0000313" key="9">
    <source>
        <dbReference type="EMBL" id="ADL18777.1"/>
    </source>
</evidence>
<dbReference type="InterPro" id="IPR035906">
    <property type="entry name" value="MetI-like_sf"/>
</dbReference>
<evidence type="ECO:0000256" key="4">
    <source>
        <dbReference type="ARBA" id="ARBA00022989"/>
    </source>
</evidence>
<keyword evidence="5" id="KW-0764">Sulfate transport</keyword>
<comment type="subcellular location">
    <subcellularLocation>
        <location evidence="7">Cell membrane</location>
        <topology evidence="7">Multi-pass membrane protein</topology>
    </subcellularLocation>
    <subcellularLocation>
        <location evidence="1">Membrane</location>
        <topology evidence="1">Multi-pass membrane protein</topology>
    </subcellularLocation>
</comment>
<feature type="transmembrane region" description="Helical" evidence="7">
    <location>
        <begin position="128"/>
        <end position="148"/>
    </location>
</feature>
<dbReference type="InterPro" id="IPR000515">
    <property type="entry name" value="MetI-like"/>
</dbReference>
<dbReference type="SUPFAM" id="SSF161098">
    <property type="entry name" value="MetI-like"/>
    <property type="match status" value="1"/>
</dbReference>
<name>D9Q0D9_ACIS3</name>
<dbReference type="AlphaFoldDB" id="D9Q0D9"/>
<keyword evidence="4 7" id="KW-1133">Transmembrane helix</keyword>
<dbReference type="HOGENOM" id="CLU_016047_14_1_2"/>
<dbReference type="PROSITE" id="PS50928">
    <property type="entry name" value="ABC_TM1"/>
    <property type="match status" value="1"/>
</dbReference>
<dbReference type="PANTHER" id="PTHR30406:SF8">
    <property type="entry name" value="SULFATE TRANSPORT SYSTEM PERMEASE PROTEIN CYST"/>
    <property type="match status" value="1"/>
</dbReference>
<dbReference type="EMBL" id="CP001742">
    <property type="protein sequence ID" value="ADL18777.1"/>
    <property type="molecule type" value="Genomic_DNA"/>
</dbReference>
<keyword evidence="2 7" id="KW-0813">Transport</keyword>
<dbReference type="PANTHER" id="PTHR30406">
    <property type="entry name" value="SULFATE TRANSPORT SYSTEM PERMEASE PROTEIN"/>
    <property type="match status" value="1"/>
</dbReference>
<dbReference type="GO" id="GO:0015419">
    <property type="term" value="F:ABC-type sulfate transporter activity"/>
    <property type="evidence" value="ECO:0007669"/>
    <property type="project" value="InterPro"/>
</dbReference>
<comment type="similarity">
    <text evidence="7">Belongs to the binding-protein-dependent transport system permease family.</text>
</comment>
<dbReference type="RefSeq" id="WP_013266289.1">
    <property type="nucleotide sequence ID" value="NC_014374.1"/>
</dbReference>
<evidence type="ECO:0000256" key="3">
    <source>
        <dbReference type="ARBA" id="ARBA00022692"/>
    </source>
</evidence>
<keyword evidence="3 7" id="KW-0812">Transmembrane</keyword>
<dbReference type="Proteomes" id="UP000000346">
    <property type="component" value="Chromosome"/>
</dbReference>
<feature type="transmembrane region" description="Helical" evidence="7">
    <location>
        <begin position="50"/>
        <end position="76"/>
    </location>
</feature>
<feature type="transmembrane region" description="Helical" evidence="7">
    <location>
        <begin position="96"/>
        <end position="116"/>
    </location>
</feature>
<evidence type="ECO:0000313" key="10">
    <source>
        <dbReference type="Proteomes" id="UP000000346"/>
    </source>
</evidence>
<gene>
    <name evidence="9" type="ordered locus">ASAC_0370</name>
</gene>
<feature type="transmembrane region" description="Helical" evidence="7">
    <location>
        <begin position="243"/>
        <end position="262"/>
    </location>
</feature>
<evidence type="ECO:0000256" key="5">
    <source>
        <dbReference type="ARBA" id="ARBA00023032"/>
    </source>
</evidence>
<evidence type="ECO:0000256" key="7">
    <source>
        <dbReference type="RuleBase" id="RU363032"/>
    </source>
</evidence>